<proteinExistence type="predicted"/>
<sequence>MGLRLESRRDRLPFIRHLIKLTVFLALVSSLLLFTEINLLRHIQGSLPLAVALAPLFLLAVSQIVAPVLCRAASPAKTLLAVSVAVQILILRWLSPSSRPMDWLLVVSPTVAGLGLLAGGLGLLVAAHFCRPGDSALTKCGGQTGTIALSTTQCRVAFLYIGGLVLSALAVLLFAMQQGRLESQASFHGPASTAWQGVPQGRKVAILVAAAIGFGLVLSGFYLATNEEARVLERFNGRHPPRTLAKDTVTGEWDLATERAKSLPPQGRGYGSPSPPRNASSVDHGEATVPNPQPHTGHPHHVLARHHWQCCSDPAHFLGPCAASLVAMDLTNDGADTAGAAPNIVGTRGPLGIGGVIRV</sequence>
<feature type="transmembrane region" description="Helical" evidence="2">
    <location>
        <begin position="106"/>
        <end position="129"/>
    </location>
</feature>
<evidence type="ECO:0000313" key="3">
    <source>
        <dbReference type="EMBL" id="CAD9699713.1"/>
    </source>
</evidence>
<dbReference type="EMBL" id="HBHJ01022250">
    <property type="protein sequence ID" value="CAD9699713.1"/>
    <property type="molecule type" value="Transcribed_RNA"/>
</dbReference>
<feature type="region of interest" description="Disordered" evidence="1">
    <location>
        <begin position="258"/>
        <end position="300"/>
    </location>
</feature>
<evidence type="ECO:0000256" key="1">
    <source>
        <dbReference type="SAM" id="MobiDB-lite"/>
    </source>
</evidence>
<name>A0A7S2SGU2_9STRA</name>
<reference evidence="3" key="1">
    <citation type="submission" date="2021-01" db="EMBL/GenBank/DDBJ databases">
        <authorList>
            <person name="Corre E."/>
            <person name="Pelletier E."/>
            <person name="Niang G."/>
            <person name="Scheremetjew M."/>
            <person name="Finn R."/>
            <person name="Kale V."/>
            <person name="Holt S."/>
            <person name="Cochrane G."/>
            <person name="Meng A."/>
            <person name="Brown T."/>
            <person name="Cohen L."/>
        </authorList>
    </citation>
    <scope>NUCLEOTIDE SEQUENCE</scope>
    <source>
        <strain evidence="3">CCMP1243</strain>
    </source>
</reference>
<feature type="transmembrane region" description="Helical" evidence="2">
    <location>
        <begin position="78"/>
        <end position="94"/>
    </location>
</feature>
<feature type="transmembrane region" description="Helical" evidence="2">
    <location>
        <begin position="46"/>
        <end position="66"/>
    </location>
</feature>
<keyword evidence="2" id="KW-1133">Transmembrane helix</keyword>
<feature type="transmembrane region" description="Helical" evidence="2">
    <location>
        <begin position="21"/>
        <end position="40"/>
    </location>
</feature>
<keyword evidence="2" id="KW-0472">Membrane</keyword>
<gene>
    <name evidence="3" type="ORF">RMAR1173_LOCUS14700</name>
</gene>
<protein>
    <submittedName>
        <fullName evidence="3">Uncharacterized protein</fullName>
    </submittedName>
</protein>
<feature type="transmembrane region" description="Helical" evidence="2">
    <location>
        <begin position="157"/>
        <end position="176"/>
    </location>
</feature>
<dbReference type="AlphaFoldDB" id="A0A7S2SGU2"/>
<feature type="transmembrane region" description="Helical" evidence="2">
    <location>
        <begin position="204"/>
        <end position="224"/>
    </location>
</feature>
<evidence type="ECO:0000256" key="2">
    <source>
        <dbReference type="SAM" id="Phobius"/>
    </source>
</evidence>
<organism evidence="3">
    <name type="scientific">Rhizochromulina marina</name>
    <dbReference type="NCBI Taxonomy" id="1034831"/>
    <lineage>
        <taxon>Eukaryota</taxon>
        <taxon>Sar</taxon>
        <taxon>Stramenopiles</taxon>
        <taxon>Ochrophyta</taxon>
        <taxon>Dictyochophyceae</taxon>
        <taxon>Rhizochromulinales</taxon>
        <taxon>Rhizochromulina</taxon>
    </lineage>
</organism>
<keyword evidence="2" id="KW-0812">Transmembrane</keyword>
<accession>A0A7S2SGU2</accession>